<dbReference type="RefSeq" id="WP_190697361.1">
    <property type="nucleotide sequence ID" value="NZ_JAMPKX010000026.1"/>
</dbReference>
<keyword evidence="3" id="KW-1185">Reference proteome</keyword>
<evidence type="ECO:0000256" key="1">
    <source>
        <dbReference type="SAM" id="SignalP"/>
    </source>
</evidence>
<feature type="signal peptide" evidence="1">
    <location>
        <begin position="1"/>
        <end position="24"/>
    </location>
</feature>
<evidence type="ECO:0000313" key="3">
    <source>
        <dbReference type="Proteomes" id="UP001482513"/>
    </source>
</evidence>
<dbReference type="PROSITE" id="PS51257">
    <property type="entry name" value="PROKAR_LIPOPROTEIN"/>
    <property type="match status" value="1"/>
</dbReference>
<comment type="caution">
    <text evidence="2">The sequence shown here is derived from an EMBL/GenBank/DDBJ whole genome shotgun (WGS) entry which is preliminary data.</text>
</comment>
<feature type="chain" id="PRO_5045767153" description="Lipoprotein" evidence="1">
    <location>
        <begin position="25"/>
        <end position="233"/>
    </location>
</feature>
<reference evidence="2 3" key="1">
    <citation type="submission" date="2022-04" db="EMBL/GenBank/DDBJ databases">
        <title>Positive selection, recombination, and allopatry shape intraspecific diversity of widespread and dominant cyanobacteria.</title>
        <authorList>
            <person name="Wei J."/>
            <person name="Shu W."/>
            <person name="Hu C."/>
        </authorList>
    </citation>
    <scope>NUCLEOTIDE SEQUENCE [LARGE SCALE GENOMIC DNA]</scope>
    <source>
        <strain evidence="2 3">DQ-A4</strain>
    </source>
</reference>
<keyword evidence="1" id="KW-0732">Signal</keyword>
<sequence length="233" mass="24078">MIRPLALAACLLIAGCGSLTSTTAEQPAEAAPVAEAPPAADYLVHGKQQGYEAAVAAQSAGESEWASVAEKWGWAINSLGLVPVDHPDYAEAQAKATEYAANRDVAYQRDATYQAKVEAAAAPSVSSSGGGSTIDAFRSELSLIDPDGTVITGVAETEPPLDCPACIDIGVSTAFLSQNKAVRLELATHLWKGWAIASSPNDPDKARIRLVTQSGKKVGGSGMMGGSMVYVDD</sequence>
<dbReference type="EMBL" id="JAMPKX010000026">
    <property type="protein sequence ID" value="MEP0950293.1"/>
    <property type="molecule type" value="Genomic_DNA"/>
</dbReference>
<evidence type="ECO:0000313" key="2">
    <source>
        <dbReference type="EMBL" id="MEP0950293.1"/>
    </source>
</evidence>
<name>A0ABV0KC15_9CYAN</name>
<dbReference type="Proteomes" id="UP001482513">
    <property type="component" value="Unassembled WGS sequence"/>
</dbReference>
<protein>
    <recommendedName>
        <fullName evidence="4">Lipoprotein</fullName>
    </recommendedName>
</protein>
<proteinExistence type="predicted"/>
<evidence type="ECO:0008006" key="4">
    <source>
        <dbReference type="Google" id="ProtNLM"/>
    </source>
</evidence>
<gene>
    <name evidence="2" type="ORF">NC992_25730</name>
</gene>
<organism evidence="2 3">
    <name type="scientific">Leptolyngbya subtilissima DQ-A4</name>
    <dbReference type="NCBI Taxonomy" id="2933933"/>
    <lineage>
        <taxon>Bacteria</taxon>
        <taxon>Bacillati</taxon>
        <taxon>Cyanobacteriota</taxon>
        <taxon>Cyanophyceae</taxon>
        <taxon>Leptolyngbyales</taxon>
        <taxon>Leptolyngbyaceae</taxon>
        <taxon>Leptolyngbya group</taxon>
        <taxon>Leptolyngbya</taxon>
    </lineage>
</organism>
<accession>A0ABV0KC15</accession>